<dbReference type="KEGG" id="ssl:SS1G_00347"/>
<dbReference type="Proteomes" id="UP000001312">
    <property type="component" value="Unassembled WGS sequence"/>
</dbReference>
<proteinExistence type="predicted"/>
<evidence type="ECO:0000313" key="1">
    <source>
        <dbReference type="EMBL" id="EDN90947.1"/>
    </source>
</evidence>
<organism evidence="1 2">
    <name type="scientific">Sclerotinia sclerotiorum (strain ATCC 18683 / 1980 / Ss-1)</name>
    <name type="common">White mold</name>
    <name type="synonym">Whetzelinia sclerotiorum</name>
    <dbReference type="NCBI Taxonomy" id="665079"/>
    <lineage>
        <taxon>Eukaryota</taxon>
        <taxon>Fungi</taxon>
        <taxon>Dikarya</taxon>
        <taxon>Ascomycota</taxon>
        <taxon>Pezizomycotina</taxon>
        <taxon>Leotiomycetes</taxon>
        <taxon>Helotiales</taxon>
        <taxon>Sclerotiniaceae</taxon>
        <taxon>Sclerotinia</taxon>
    </lineage>
</organism>
<reference evidence="2" key="1">
    <citation type="journal article" date="2011" name="PLoS Genet.">
        <title>Genomic analysis of the necrotrophic fungal pathogens Sclerotinia sclerotiorum and Botrytis cinerea.</title>
        <authorList>
            <person name="Amselem J."/>
            <person name="Cuomo C.A."/>
            <person name="van Kan J.A."/>
            <person name="Viaud M."/>
            <person name="Benito E.P."/>
            <person name="Couloux A."/>
            <person name="Coutinho P.M."/>
            <person name="de Vries R.P."/>
            <person name="Dyer P.S."/>
            <person name="Fillinger S."/>
            <person name="Fournier E."/>
            <person name="Gout L."/>
            <person name="Hahn M."/>
            <person name="Kohn L."/>
            <person name="Lapalu N."/>
            <person name="Plummer K.M."/>
            <person name="Pradier J.M."/>
            <person name="Quevillon E."/>
            <person name="Sharon A."/>
            <person name="Simon A."/>
            <person name="ten Have A."/>
            <person name="Tudzynski B."/>
            <person name="Tudzynski P."/>
            <person name="Wincker P."/>
            <person name="Andrew M."/>
            <person name="Anthouard V."/>
            <person name="Beever R.E."/>
            <person name="Beffa R."/>
            <person name="Benoit I."/>
            <person name="Bouzid O."/>
            <person name="Brault B."/>
            <person name="Chen Z."/>
            <person name="Choquer M."/>
            <person name="Collemare J."/>
            <person name="Cotton P."/>
            <person name="Danchin E.G."/>
            <person name="Da Silva C."/>
            <person name="Gautier A."/>
            <person name="Giraud C."/>
            <person name="Giraud T."/>
            <person name="Gonzalez C."/>
            <person name="Grossetete S."/>
            <person name="Guldener U."/>
            <person name="Henrissat B."/>
            <person name="Howlett B.J."/>
            <person name="Kodira C."/>
            <person name="Kretschmer M."/>
            <person name="Lappartient A."/>
            <person name="Leroch M."/>
            <person name="Levis C."/>
            <person name="Mauceli E."/>
            <person name="Neuveglise C."/>
            <person name="Oeser B."/>
            <person name="Pearson M."/>
            <person name="Poulain J."/>
            <person name="Poussereau N."/>
            <person name="Quesneville H."/>
            <person name="Rascle C."/>
            <person name="Schumacher J."/>
            <person name="Segurens B."/>
            <person name="Sexton A."/>
            <person name="Silva E."/>
            <person name="Sirven C."/>
            <person name="Soanes D.M."/>
            <person name="Talbot N.J."/>
            <person name="Templeton M."/>
            <person name="Yandava C."/>
            <person name="Yarden O."/>
            <person name="Zeng Q."/>
            <person name="Rollins J.A."/>
            <person name="Lebrun M.H."/>
            <person name="Dickman M."/>
        </authorList>
    </citation>
    <scope>NUCLEOTIDE SEQUENCE [LARGE SCALE GENOMIC DNA]</scope>
    <source>
        <strain evidence="2">ATCC 18683 / 1980 / Ss-1</strain>
    </source>
</reference>
<dbReference type="HOGENOM" id="CLU_3335857_0_0_1"/>
<dbReference type="AlphaFoldDB" id="A7E4X5"/>
<dbReference type="InParanoid" id="A7E4X5"/>
<sequence>MYFEELAPTIHGESANYLLHLQYLFADSSQRAFDTDFS</sequence>
<gene>
    <name evidence="1" type="ORF">SS1G_00347</name>
</gene>
<dbReference type="RefSeq" id="XP_001598261.1">
    <property type="nucleotide sequence ID" value="XM_001598211.1"/>
</dbReference>
<accession>A7E4X5</accession>
<keyword evidence="2" id="KW-1185">Reference proteome</keyword>
<name>A7E4X5_SCLS1</name>
<evidence type="ECO:0000313" key="2">
    <source>
        <dbReference type="Proteomes" id="UP000001312"/>
    </source>
</evidence>
<dbReference type="EMBL" id="CH476621">
    <property type="protein sequence ID" value="EDN90947.1"/>
    <property type="molecule type" value="Genomic_DNA"/>
</dbReference>
<protein>
    <submittedName>
        <fullName evidence="1">Uncharacterized protein</fullName>
    </submittedName>
</protein>
<dbReference type="GeneID" id="5494178"/>